<evidence type="ECO:0000313" key="2">
    <source>
        <dbReference type="EMBL" id="KAA6327536.1"/>
    </source>
</evidence>
<dbReference type="EMBL" id="SNRW01043537">
    <property type="protein sequence ID" value="KAA6327536.1"/>
    <property type="molecule type" value="Genomic_DNA"/>
</dbReference>
<feature type="compositionally biased region" description="Basic residues" evidence="1">
    <location>
        <begin position="59"/>
        <end position="73"/>
    </location>
</feature>
<name>A0A5J4R0P9_9EUKA</name>
<evidence type="ECO:0000256" key="1">
    <source>
        <dbReference type="SAM" id="MobiDB-lite"/>
    </source>
</evidence>
<organism evidence="2 3">
    <name type="scientific">Streblomastix strix</name>
    <dbReference type="NCBI Taxonomy" id="222440"/>
    <lineage>
        <taxon>Eukaryota</taxon>
        <taxon>Metamonada</taxon>
        <taxon>Preaxostyla</taxon>
        <taxon>Oxymonadida</taxon>
        <taxon>Streblomastigidae</taxon>
        <taxon>Streblomastix</taxon>
    </lineage>
</organism>
<comment type="caution">
    <text evidence="2">The sequence shown here is derived from an EMBL/GenBank/DDBJ whole genome shotgun (WGS) entry which is preliminary data.</text>
</comment>
<dbReference type="Proteomes" id="UP000324800">
    <property type="component" value="Unassembled WGS sequence"/>
</dbReference>
<gene>
    <name evidence="2" type="ORF">EZS28_053810</name>
</gene>
<proteinExistence type="predicted"/>
<dbReference type="AlphaFoldDB" id="A0A5J4R0P9"/>
<sequence length="73" mass="8172">MPWRAELTLSLIVTMRKRASTEQEACQRGRGNTGTGKQRAVSVRIAGIKNQKCQMSEKKNKKNKKKGAPGRPF</sequence>
<accession>A0A5J4R0P9</accession>
<reference evidence="2 3" key="1">
    <citation type="submission" date="2019-03" db="EMBL/GenBank/DDBJ databases">
        <title>Single cell metagenomics reveals metabolic interactions within the superorganism composed of flagellate Streblomastix strix and complex community of Bacteroidetes bacteria on its surface.</title>
        <authorList>
            <person name="Treitli S.C."/>
            <person name="Kolisko M."/>
            <person name="Husnik F."/>
            <person name="Keeling P."/>
            <person name="Hampl V."/>
        </authorList>
    </citation>
    <scope>NUCLEOTIDE SEQUENCE [LARGE SCALE GENOMIC DNA]</scope>
    <source>
        <strain evidence="2">ST1C</strain>
    </source>
</reference>
<protein>
    <submittedName>
        <fullName evidence="2">Uncharacterized protein</fullName>
    </submittedName>
</protein>
<feature type="region of interest" description="Disordered" evidence="1">
    <location>
        <begin position="51"/>
        <end position="73"/>
    </location>
</feature>
<evidence type="ECO:0000313" key="3">
    <source>
        <dbReference type="Proteomes" id="UP000324800"/>
    </source>
</evidence>